<reference evidence="1" key="2">
    <citation type="submission" date="2023-03" db="EMBL/GenBank/DDBJ databases">
        <authorList>
            <person name="Inwood S.N."/>
            <person name="Skelly J.G."/>
            <person name="Guhlin J."/>
            <person name="Harrop T.W.R."/>
            <person name="Goldson S.G."/>
            <person name="Dearden P.K."/>
        </authorList>
    </citation>
    <scope>NUCLEOTIDE SEQUENCE</scope>
    <source>
        <strain evidence="1">Lincoln</strain>
        <tissue evidence="1">Whole body</tissue>
    </source>
</reference>
<reference evidence="1" key="1">
    <citation type="journal article" date="2023" name="bioRxiv">
        <title>Scaffold-level genome assemblies of two parasitoid biocontrol wasps reveal the parthenogenesis mechanism and an associated novel virus.</title>
        <authorList>
            <person name="Inwood S."/>
            <person name="Skelly J."/>
            <person name="Guhlin J."/>
            <person name="Harrop T."/>
            <person name="Goldson S."/>
            <person name="Dearden P."/>
        </authorList>
    </citation>
    <scope>NUCLEOTIDE SEQUENCE</scope>
    <source>
        <strain evidence="1">Lincoln</strain>
        <tissue evidence="1">Whole body</tissue>
    </source>
</reference>
<accession>A0AA39KGI9</accession>
<evidence type="ECO:0000313" key="1">
    <source>
        <dbReference type="EMBL" id="KAK0161664.1"/>
    </source>
</evidence>
<keyword evidence="2" id="KW-1185">Reference proteome</keyword>
<dbReference type="AlphaFoldDB" id="A0AA39KGI9"/>
<evidence type="ECO:0000313" key="2">
    <source>
        <dbReference type="Proteomes" id="UP001168972"/>
    </source>
</evidence>
<protein>
    <submittedName>
        <fullName evidence="1">Uncharacterized protein</fullName>
    </submittedName>
</protein>
<dbReference type="Proteomes" id="UP001168972">
    <property type="component" value="Unassembled WGS sequence"/>
</dbReference>
<sequence>MSGVGERSVYRRNFRALNDTYFNQLFRSRTEQFHDDLKLCLAQNSTVEIDDSLENVETLMVATLDELAPLKVRKLAKRRVPWLTLDLKSKIQQRDRLEISYEVQRAFLGAWK</sequence>
<comment type="caution">
    <text evidence="1">The sequence shown here is derived from an EMBL/GenBank/DDBJ whole genome shotgun (WGS) entry which is preliminary data.</text>
</comment>
<gene>
    <name evidence="1" type="ORF">PV327_008083</name>
</gene>
<name>A0AA39KGI9_MICHY</name>
<dbReference type="EMBL" id="JAQQBR010001834">
    <property type="protein sequence ID" value="KAK0161664.1"/>
    <property type="molecule type" value="Genomic_DNA"/>
</dbReference>
<proteinExistence type="predicted"/>
<organism evidence="1 2">
    <name type="scientific">Microctonus hyperodae</name>
    <name type="common">Parasitoid wasp</name>
    <dbReference type="NCBI Taxonomy" id="165561"/>
    <lineage>
        <taxon>Eukaryota</taxon>
        <taxon>Metazoa</taxon>
        <taxon>Ecdysozoa</taxon>
        <taxon>Arthropoda</taxon>
        <taxon>Hexapoda</taxon>
        <taxon>Insecta</taxon>
        <taxon>Pterygota</taxon>
        <taxon>Neoptera</taxon>
        <taxon>Endopterygota</taxon>
        <taxon>Hymenoptera</taxon>
        <taxon>Apocrita</taxon>
        <taxon>Ichneumonoidea</taxon>
        <taxon>Braconidae</taxon>
        <taxon>Euphorinae</taxon>
        <taxon>Microctonus</taxon>
    </lineage>
</organism>